<evidence type="ECO:0000313" key="2">
    <source>
        <dbReference type="EMBL" id="WCE46307.1"/>
    </source>
</evidence>
<dbReference type="AlphaFoldDB" id="A0AB38XPN6"/>
<accession>A0AB38XPN6</accession>
<dbReference type="EMBL" id="CP116394">
    <property type="protein sequence ID" value="WCE46307.1"/>
    <property type="molecule type" value="Genomic_DNA"/>
</dbReference>
<organism evidence="2 3">
    <name type="scientific">Winkia neuii subsp. anitrata</name>
    <dbReference type="NCBI Taxonomy" id="29318"/>
    <lineage>
        <taxon>Bacteria</taxon>
        <taxon>Bacillati</taxon>
        <taxon>Actinomycetota</taxon>
        <taxon>Actinomycetes</taxon>
        <taxon>Actinomycetales</taxon>
        <taxon>Actinomycetaceae</taxon>
        <taxon>Winkia</taxon>
    </lineage>
</organism>
<sequence>MGLTEQALLAFCASEGVTVRESSQVPGMGKYVHATRTIWLNTRLSTRERTPVLLHEVLHMQAGHVGPQPPAIERKIRRDVARILIKQTDYARAERIGGGNLYTIAEELDQPAWLVRDYRTVLEGRLLGRPGCRIA</sequence>
<feature type="domain" description="IrrE N-terminal-like" evidence="1">
    <location>
        <begin position="12"/>
        <end position="73"/>
    </location>
</feature>
<name>A0AB38XPN6_9ACTO</name>
<protein>
    <recommendedName>
        <fullName evidence="1">IrrE N-terminal-like domain-containing protein</fullName>
    </recommendedName>
</protein>
<dbReference type="Pfam" id="PF06114">
    <property type="entry name" value="Peptidase_M78"/>
    <property type="match status" value="1"/>
</dbReference>
<dbReference type="Proteomes" id="UP001211044">
    <property type="component" value="Chromosome"/>
</dbReference>
<gene>
    <name evidence="2" type="ORF">PIG85_01285</name>
</gene>
<dbReference type="KEGG" id="wne:PIG85_01285"/>
<dbReference type="InterPro" id="IPR010359">
    <property type="entry name" value="IrrE_HExxH"/>
</dbReference>
<proteinExistence type="predicted"/>
<reference evidence="2" key="1">
    <citation type="submission" date="2023-01" db="EMBL/GenBank/DDBJ databases">
        <title>Comparative Genomic Analysis of the Clinically-Derived Winkia Strain NY0527 Provides Evidence into the Taxonomic Reassignment of Winkia neuii and Characterizes Their Virulence Traits.</title>
        <authorList>
            <person name="Cai X."/>
            <person name="Peng Y."/>
            <person name="Li M."/>
            <person name="Qiu Y."/>
            <person name="Wang Y."/>
            <person name="Xu L."/>
            <person name="Hou Q."/>
        </authorList>
    </citation>
    <scope>NUCLEOTIDE SEQUENCE</scope>
    <source>
        <strain evidence="2">NY0527</strain>
    </source>
</reference>
<evidence type="ECO:0000259" key="1">
    <source>
        <dbReference type="Pfam" id="PF06114"/>
    </source>
</evidence>
<dbReference type="RefSeq" id="WP_141740500.1">
    <property type="nucleotide sequence ID" value="NZ_CP116394.1"/>
</dbReference>
<evidence type="ECO:0000313" key="3">
    <source>
        <dbReference type="Proteomes" id="UP001211044"/>
    </source>
</evidence>